<keyword evidence="1" id="KW-1133">Transmembrane helix</keyword>
<dbReference type="InterPro" id="IPR036047">
    <property type="entry name" value="F-box-like_dom_sf"/>
</dbReference>
<protein>
    <recommendedName>
        <fullName evidence="2">F-box domain-containing protein</fullName>
    </recommendedName>
</protein>
<evidence type="ECO:0000313" key="3">
    <source>
        <dbReference type="EMBL" id="KAL2337192.1"/>
    </source>
</evidence>
<feature type="domain" description="F-box" evidence="2">
    <location>
        <begin position="26"/>
        <end position="66"/>
    </location>
</feature>
<dbReference type="InterPro" id="IPR001810">
    <property type="entry name" value="F-box_dom"/>
</dbReference>
<dbReference type="Pfam" id="PF24750">
    <property type="entry name" value="b-prop_At3g26010-like"/>
    <property type="match status" value="1"/>
</dbReference>
<name>A0ABD1MN17_9FABA</name>
<dbReference type="EMBL" id="JBGMDY010000004">
    <property type="protein sequence ID" value="KAL2337192.1"/>
    <property type="molecule type" value="Genomic_DNA"/>
</dbReference>
<dbReference type="Pfam" id="PF00646">
    <property type="entry name" value="F-box"/>
    <property type="match status" value="1"/>
</dbReference>
<feature type="transmembrane region" description="Helical" evidence="1">
    <location>
        <begin position="406"/>
        <end position="429"/>
    </location>
</feature>
<gene>
    <name evidence="3" type="ORF">Fmac_011638</name>
</gene>
<dbReference type="InterPro" id="IPR055290">
    <property type="entry name" value="At3g26010-like"/>
</dbReference>
<accession>A0ABD1MN17</accession>
<evidence type="ECO:0000259" key="2">
    <source>
        <dbReference type="SMART" id="SM00256"/>
    </source>
</evidence>
<dbReference type="AlphaFoldDB" id="A0ABD1MN17"/>
<evidence type="ECO:0000256" key="1">
    <source>
        <dbReference type="SAM" id="Phobius"/>
    </source>
</evidence>
<dbReference type="Proteomes" id="UP001603857">
    <property type="component" value="Unassembled WGS sequence"/>
</dbReference>
<dbReference type="PANTHER" id="PTHR35546:SF25">
    <property type="entry name" value="F-BOX DOMAIN-CONTAINING PROTEIN"/>
    <property type="match status" value="1"/>
</dbReference>
<proteinExistence type="predicted"/>
<evidence type="ECO:0000313" key="4">
    <source>
        <dbReference type="Proteomes" id="UP001603857"/>
    </source>
</evidence>
<keyword evidence="1" id="KW-0812">Transmembrane</keyword>
<dbReference type="InterPro" id="IPR056592">
    <property type="entry name" value="Beta-prop_At3g26010-like"/>
</dbReference>
<dbReference type="Gene3D" id="1.20.1280.50">
    <property type="match status" value="1"/>
</dbReference>
<keyword evidence="4" id="KW-1185">Reference proteome</keyword>
<sequence>MKIAWVLRKKRSRRVVKPKHDMFKKLPNELQVEIIKWLDVKHLSIAMCVSKPWRNLVLDSCLPSTLSLASRYLDQILDIENEGGSRVLKHRLSSLINNMNPFPFRHINHLFRWCSQVMGSPFYLSNHFIGSFNGLLLFWHNEARDRNRLYGPVHYYVINPITKQCVDVFNPNPHSAPFGSYVAVAYDPSESWFFRIVQFKHYCSYANVFSSETGCWTSLSLRLPQIVSRAIWEKKLIYSKGAIYWLSTSGHVIKLLLDAQENVEKQAVAIELPDDDFVYYHKDISLINGKVVFVSLGENLRIWKLMDYNDDINSCTFGWILIKSADIRLPLMKKVNREGEFLGINPYYEVIFYKIHSDVYYYFYHYNIMGVRVIDHYHMLYHYLAMPGFPFLECSAPFSCGLDTEVIHFLFVEFVRFTFAIGILFLSIIDWLY</sequence>
<dbReference type="PANTHER" id="PTHR35546">
    <property type="entry name" value="F-BOX PROTEIN INTERACTION DOMAIN PROTEIN-RELATED"/>
    <property type="match status" value="1"/>
</dbReference>
<keyword evidence="1" id="KW-0472">Membrane</keyword>
<reference evidence="3 4" key="1">
    <citation type="submission" date="2024-08" db="EMBL/GenBank/DDBJ databases">
        <title>Insights into the chromosomal genome structure of Flemingia macrophylla.</title>
        <authorList>
            <person name="Ding Y."/>
            <person name="Zhao Y."/>
            <person name="Bi W."/>
            <person name="Wu M."/>
            <person name="Zhao G."/>
            <person name="Gong Y."/>
            <person name="Li W."/>
            <person name="Zhang P."/>
        </authorList>
    </citation>
    <scope>NUCLEOTIDE SEQUENCE [LARGE SCALE GENOMIC DNA]</scope>
    <source>
        <strain evidence="3">DYQJB</strain>
        <tissue evidence="3">Leaf</tissue>
    </source>
</reference>
<dbReference type="SMART" id="SM00256">
    <property type="entry name" value="FBOX"/>
    <property type="match status" value="1"/>
</dbReference>
<comment type="caution">
    <text evidence="3">The sequence shown here is derived from an EMBL/GenBank/DDBJ whole genome shotgun (WGS) entry which is preliminary data.</text>
</comment>
<organism evidence="3 4">
    <name type="scientific">Flemingia macrophylla</name>
    <dbReference type="NCBI Taxonomy" id="520843"/>
    <lineage>
        <taxon>Eukaryota</taxon>
        <taxon>Viridiplantae</taxon>
        <taxon>Streptophyta</taxon>
        <taxon>Embryophyta</taxon>
        <taxon>Tracheophyta</taxon>
        <taxon>Spermatophyta</taxon>
        <taxon>Magnoliopsida</taxon>
        <taxon>eudicotyledons</taxon>
        <taxon>Gunneridae</taxon>
        <taxon>Pentapetalae</taxon>
        <taxon>rosids</taxon>
        <taxon>fabids</taxon>
        <taxon>Fabales</taxon>
        <taxon>Fabaceae</taxon>
        <taxon>Papilionoideae</taxon>
        <taxon>50 kb inversion clade</taxon>
        <taxon>NPAAA clade</taxon>
        <taxon>indigoferoid/millettioid clade</taxon>
        <taxon>Phaseoleae</taxon>
        <taxon>Flemingia</taxon>
    </lineage>
</organism>
<dbReference type="SUPFAM" id="SSF81383">
    <property type="entry name" value="F-box domain"/>
    <property type="match status" value="1"/>
</dbReference>